<protein>
    <recommendedName>
        <fullName evidence="2">Myb/SANT-like domain-containing protein</fullName>
    </recommendedName>
</protein>
<organism evidence="3 4">
    <name type="scientific">Linum tenue</name>
    <dbReference type="NCBI Taxonomy" id="586396"/>
    <lineage>
        <taxon>Eukaryota</taxon>
        <taxon>Viridiplantae</taxon>
        <taxon>Streptophyta</taxon>
        <taxon>Embryophyta</taxon>
        <taxon>Tracheophyta</taxon>
        <taxon>Spermatophyta</taxon>
        <taxon>Magnoliopsida</taxon>
        <taxon>eudicotyledons</taxon>
        <taxon>Gunneridae</taxon>
        <taxon>Pentapetalae</taxon>
        <taxon>rosids</taxon>
        <taxon>fabids</taxon>
        <taxon>Malpighiales</taxon>
        <taxon>Linaceae</taxon>
        <taxon>Linum</taxon>
    </lineage>
</organism>
<gene>
    <name evidence="3" type="ORF">LITE_LOCUS51722</name>
</gene>
<proteinExistence type="predicted"/>
<feature type="compositionally biased region" description="Basic and acidic residues" evidence="1">
    <location>
        <begin position="201"/>
        <end position="212"/>
    </location>
</feature>
<dbReference type="AlphaFoldDB" id="A0AAV0S918"/>
<dbReference type="Pfam" id="PF12776">
    <property type="entry name" value="Myb_DNA-bind_3"/>
    <property type="match status" value="1"/>
</dbReference>
<dbReference type="PANTHER" id="PTHR46250">
    <property type="entry name" value="MYB/SANT-LIKE DNA-BINDING DOMAIN PROTEIN-RELATED"/>
    <property type="match status" value="1"/>
</dbReference>
<feature type="domain" description="Myb/SANT-like" evidence="2">
    <location>
        <begin position="32"/>
        <end position="124"/>
    </location>
</feature>
<name>A0AAV0S918_9ROSI</name>
<dbReference type="InterPro" id="IPR024752">
    <property type="entry name" value="Myb/SANT-like_dom"/>
</dbReference>
<evidence type="ECO:0000256" key="1">
    <source>
        <dbReference type="SAM" id="MobiDB-lite"/>
    </source>
</evidence>
<dbReference type="PANTHER" id="PTHR46250:SF18">
    <property type="entry name" value="MYB_SANT-LIKE DOMAIN-CONTAINING PROTEIN"/>
    <property type="match status" value="1"/>
</dbReference>
<dbReference type="EMBL" id="CAMGYJ010000011">
    <property type="protein sequence ID" value="CAI0628661.1"/>
    <property type="molecule type" value="Genomic_DNA"/>
</dbReference>
<comment type="caution">
    <text evidence="3">The sequence shown here is derived from an EMBL/GenBank/DDBJ whole genome shotgun (WGS) entry which is preliminary data.</text>
</comment>
<keyword evidence="4" id="KW-1185">Reference proteome</keyword>
<evidence type="ECO:0000259" key="2">
    <source>
        <dbReference type="Pfam" id="PF12776"/>
    </source>
</evidence>
<reference evidence="3" key="1">
    <citation type="submission" date="2022-08" db="EMBL/GenBank/DDBJ databases">
        <authorList>
            <person name="Gutierrez-Valencia J."/>
        </authorList>
    </citation>
    <scope>NUCLEOTIDE SEQUENCE</scope>
</reference>
<dbReference type="Proteomes" id="UP001154282">
    <property type="component" value="Unassembled WGS sequence"/>
</dbReference>
<sequence length="324" mass="36849">MAANQDVNDEVNGEVNGEVNDAGQQRLREYKSWSETHDVVFIDCLLDLVQSREVESGNLKNGGFKKLEVMMRKRIPGFNLNVRSRHRWFKNKYNAIYDVQNGSCSGFGWDESKKMIVADDDVFKDWTHPAFSGLNSKAFVYFDQLSRIFGKDRAVGSQAGSAADMEVEGRVRRAFTEEPMMYDDETCQRVLEEMINEGVNHRELLDEPETGRSKTTNVAGGNKRSKTDKSSTSHVVAAEIEKMRPLMEKASTNIERMANSFCHEDPLMIRRGSLFEELSNVEGLTQDQVLSAAMILVKDDRIAQLYYQLPTDEKKLHFLLGLIN</sequence>
<accession>A0AAV0S918</accession>
<feature type="region of interest" description="Disordered" evidence="1">
    <location>
        <begin position="201"/>
        <end position="233"/>
    </location>
</feature>
<evidence type="ECO:0000313" key="3">
    <source>
        <dbReference type="EMBL" id="CAI0628661.1"/>
    </source>
</evidence>
<evidence type="ECO:0000313" key="4">
    <source>
        <dbReference type="Proteomes" id="UP001154282"/>
    </source>
</evidence>